<dbReference type="PANTHER" id="PTHR11829">
    <property type="entry name" value="FORKHEAD BOX PROTEIN"/>
    <property type="match status" value="1"/>
</dbReference>
<evidence type="ECO:0000256" key="4">
    <source>
        <dbReference type="ARBA" id="ARBA00023125"/>
    </source>
</evidence>
<dbReference type="Proteomes" id="UP000694551">
    <property type="component" value="Unplaced"/>
</dbReference>
<dbReference type="PANTHER" id="PTHR11829:SF361">
    <property type="entry name" value="FORKHEAD BOX PROTEIN D4-LIKE 1"/>
    <property type="match status" value="1"/>
</dbReference>
<dbReference type="Ensembl" id="ENSSOCT00000016931.1">
    <property type="protein sequence ID" value="ENSSOCP00000016508.1"/>
    <property type="gene ID" value="ENSSOCG00000012426.1"/>
</dbReference>
<evidence type="ECO:0000256" key="3">
    <source>
        <dbReference type="ARBA" id="ARBA00023015"/>
    </source>
</evidence>
<dbReference type="Pfam" id="PF00250">
    <property type="entry name" value="Forkhead"/>
    <property type="match status" value="1"/>
</dbReference>
<dbReference type="InterPro" id="IPR018122">
    <property type="entry name" value="TF_fork_head_CS_1"/>
</dbReference>
<feature type="domain" description="Fork-head" evidence="9">
    <location>
        <begin position="14"/>
        <end position="108"/>
    </location>
</feature>
<dbReference type="GO" id="GO:0030154">
    <property type="term" value="P:cell differentiation"/>
    <property type="evidence" value="ECO:0007669"/>
    <property type="project" value="TreeGrafter"/>
</dbReference>
<dbReference type="InterPro" id="IPR050211">
    <property type="entry name" value="FOX_domain-containing"/>
</dbReference>
<name>A0A8D0FMQ5_STROC</name>
<dbReference type="GO" id="GO:0000978">
    <property type="term" value="F:RNA polymerase II cis-regulatory region sequence-specific DNA binding"/>
    <property type="evidence" value="ECO:0007669"/>
    <property type="project" value="TreeGrafter"/>
</dbReference>
<dbReference type="PRINTS" id="PR00053">
    <property type="entry name" value="FORKHEAD"/>
</dbReference>
<dbReference type="GO" id="GO:0005634">
    <property type="term" value="C:nucleus"/>
    <property type="evidence" value="ECO:0007669"/>
    <property type="project" value="UniProtKB-SubCell"/>
</dbReference>
<dbReference type="PROSITE" id="PS50039">
    <property type="entry name" value="FORK_HEAD_3"/>
    <property type="match status" value="1"/>
</dbReference>
<dbReference type="PROSITE" id="PS00658">
    <property type="entry name" value="FORK_HEAD_2"/>
    <property type="match status" value="1"/>
</dbReference>
<dbReference type="Gene3D" id="1.10.10.10">
    <property type="entry name" value="Winged helix-like DNA-binding domain superfamily/Winged helix DNA-binding domain"/>
    <property type="match status" value="1"/>
</dbReference>
<evidence type="ECO:0000313" key="11">
    <source>
        <dbReference type="Proteomes" id="UP000694551"/>
    </source>
</evidence>
<dbReference type="SMART" id="SM00339">
    <property type="entry name" value="FH"/>
    <property type="match status" value="1"/>
</dbReference>
<evidence type="ECO:0000256" key="1">
    <source>
        <dbReference type="ARBA" id="ARBA00004123"/>
    </source>
</evidence>
<keyword evidence="11" id="KW-1185">Reference proteome</keyword>
<evidence type="ECO:0000256" key="6">
    <source>
        <dbReference type="ARBA" id="ARBA00023242"/>
    </source>
</evidence>
<evidence type="ECO:0000256" key="8">
    <source>
        <dbReference type="SAM" id="MobiDB-lite"/>
    </source>
</evidence>
<proteinExistence type="predicted"/>
<accession>A0A8D0FMQ5</accession>
<dbReference type="GO" id="GO:0009653">
    <property type="term" value="P:anatomical structure morphogenesis"/>
    <property type="evidence" value="ECO:0007669"/>
    <property type="project" value="TreeGrafter"/>
</dbReference>
<evidence type="ECO:0000256" key="5">
    <source>
        <dbReference type="ARBA" id="ARBA00023163"/>
    </source>
</evidence>
<protein>
    <recommendedName>
        <fullName evidence="9">Fork-head domain-containing protein</fullName>
    </recommendedName>
</protein>
<keyword evidence="6 7" id="KW-0539">Nucleus</keyword>
<dbReference type="FunFam" id="1.10.10.10:FF:000016">
    <property type="entry name" value="Forkhead box protein I1"/>
    <property type="match status" value="1"/>
</dbReference>
<dbReference type="InterPro" id="IPR036390">
    <property type="entry name" value="WH_DNA-bd_sf"/>
</dbReference>
<dbReference type="InterPro" id="IPR036388">
    <property type="entry name" value="WH-like_DNA-bd_sf"/>
</dbReference>
<dbReference type="InterPro" id="IPR030456">
    <property type="entry name" value="TF_fork_head_CS_2"/>
</dbReference>
<evidence type="ECO:0000313" key="10">
    <source>
        <dbReference type="Ensembl" id="ENSSOCP00000016508.1"/>
    </source>
</evidence>
<dbReference type="GO" id="GO:0000981">
    <property type="term" value="F:DNA-binding transcription factor activity, RNA polymerase II-specific"/>
    <property type="evidence" value="ECO:0007669"/>
    <property type="project" value="TreeGrafter"/>
</dbReference>
<keyword evidence="2" id="KW-0217">Developmental protein</keyword>
<keyword evidence="3" id="KW-0805">Transcription regulation</keyword>
<reference evidence="10" key="1">
    <citation type="submission" date="2025-08" db="UniProtKB">
        <authorList>
            <consortium name="Ensembl"/>
        </authorList>
    </citation>
    <scope>IDENTIFICATION</scope>
</reference>
<reference evidence="10" key="2">
    <citation type="submission" date="2025-09" db="UniProtKB">
        <authorList>
            <consortium name="Ensembl"/>
        </authorList>
    </citation>
    <scope>IDENTIFICATION</scope>
</reference>
<feature type="region of interest" description="Disordered" evidence="8">
    <location>
        <begin position="166"/>
        <end position="197"/>
    </location>
</feature>
<feature type="DNA-binding region" description="Fork-head" evidence="7">
    <location>
        <begin position="14"/>
        <end position="108"/>
    </location>
</feature>
<keyword evidence="5" id="KW-0804">Transcription</keyword>
<evidence type="ECO:0000256" key="7">
    <source>
        <dbReference type="PROSITE-ProRule" id="PRU00089"/>
    </source>
</evidence>
<organism evidence="10 11">
    <name type="scientific">Strix occidentalis caurina</name>
    <name type="common">northern spotted owl</name>
    <dbReference type="NCBI Taxonomy" id="311401"/>
    <lineage>
        <taxon>Eukaryota</taxon>
        <taxon>Metazoa</taxon>
        <taxon>Chordata</taxon>
        <taxon>Craniata</taxon>
        <taxon>Vertebrata</taxon>
        <taxon>Euteleostomi</taxon>
        <taxon>Archelosauria</taxon>
        <taxon>Archosauria</taxon>
        <taxon>Dinosauria</taxon>
        <taxon>Saurischia</taxon>
        <taxon>Theropoda</taxon>
        <taxon>Coelurosauria</taxon>
        <taxon>Aves</taxon>
        <taxon>Neognathae</taxon>
        <taxon>Neoaves</taxon>
        <taxon>Telluraves</taxon>
        <taxon>Strigiformes</taxon>
        <taxon>Strigidae</taxon>
        <taxon>Strix</taxon>
    </lineage>
</organism>
<keyword evidence="4 7" id="KW-0238">DNA-binding</keyword>
<dbReference type="InterPro" id="IPR001766">
    <property type="entry name" value="Fork_head_dom"/>
</dbReference>
<dbReference type="PROSITE" id="PS00657">
    <property type="entry name" value="FORK_HEAD_1"/>
    <property type="match status" value="1"/>
</dbReference>
<dbReference type="AlphaFoldDB" id="A0A8D0FMQ5"/>
<evidence type="ECO:0000256" key="2">
    <source>
        <dbReference type="ARBA" id="ARBA00022473"/>
    </source>
</evidence>
<dbReference type="SUPFAM" id="SSF46785">
    <property type="entry name" value="Winged helix' DNA-binding domain"/>
    <property type="match status" value="1"/>
</dbReference>
<comment type="subcellular location">
    <subcellularLocation>
        <location evidence="1 7">Nucleus</location>
    </subcellularLocation>
</comment>
<evidence type="ECO:0000259" key="9">
    <source>
        <dbReference type="PROSITE" id="PS50039"/>
    </source>
</evidence>
<sequence>FLRPGKLPPSSLVKPPYSYIALITMAILQSPKKRLTLSEICEFISGRFPYYREKFPAWQNSIRHNLSLNDCFVKIPREPGNLGKGNYWTLDPESADMFDNGSFLRRRKRFKRQQLPAPELLLRAADPAAFLPQPPPQPPCAYGLRLQPYHPHSTLFAFHHSSPPVCQPPAAPGSVPGSARPPRPAGRPGPIFMQSQV</sequence>